<organism evidence="2 3">
    <name type="scientific">Halomicronema hongdechloris C2206</name>
    <dbReference type="NCBI Taxonomy" id="1641165"/>
    <lineage>
        <taxon>Bacteria</taxon>
        <taxon>Bacillati</taxon>
        <taxon>Cyanobacteriota</taxon>
        <taxon>Cyanophyceae</taxon>
        <taxon>Nodosilineales</taxon>
        <taxon>Nodosilineaceae</taxon>
        <taxon>Halomicronema</taxon>
    </lineage>
</organism>
<evidence type="ECO:0000313" key="3">
    <source>
        <dbReference type="Proteomes" id="UP000191901"/>
    </source>
</evidence>
<feature type="transmembrane region" description="Helical" evidence="1">
    <location>
        <begin position="30"/>
        <end position="52"/>
    </location>
</feature>
<keyword evidence="1" id="KW-1133">Transmembrane helix</keyword>
<gene>
    <name evidence="2" type="ORF">XM38_038210</name>
</gene>
<dbReference type="AlphaFoldDB" id="A0A1Z3HRC6"/>
<keyword evidence="1" id="KW-0472">Membrane</keyword>
<keyword evidence="1" id="KW-0812">Transmembrane</keyword>
<evidence type="ECO:0000313" key="2">
    <source>
        <dbReference type="EMBL" id="ASC72861.1"/>
    </source>
</evidence>
<evidence type="ECO:0000256" key="1">
    <source>
        <dbReference type="SAM" id="Phobius"/>
    </source>
</evidence>
<reference evidence="2 3" key="1">
    <citation type="journal article" date="2016" name="Biochim. Biophys. Acta">
        <title>Characterization of red-shifted phycobilisomes isolated from the chlorophyll f-containing cyanobacterium Halomicronema hongdechloris.</title>
        <authorList>
            <person name="Li Y."/>
            <person name="Lin Y."/>
            <person name="Garvey C.J."/>
            <person name="Birch D."/>
            <person name="Corkery R.W."/>
            <person name="Loughlin P.C."/>
            <person name="Scheer H."/>
            <person name="Willows R.D."/>
            <person name="Chen M."/>
        </authorList>
    </citation>
    <scope>NUCLEOTIDE SEQUENCE [LARGE SCALE GENOMIC DNA]</scope>
    <source>
        <strain evidence="2 3">C2206</strain>
    </source>
</reference>
<name>A0A1Z3HRC6_9CYAN</name>
<accession>A0A1Z3HRC6</accession>
<dbReference type="EMBL" id="CP021983">
    <property type="protein sequence ID" value="ASC72861.1"/>
    <property type="molecule type" value="Genomic_DNA"/>
</dbReference>
<proteinExistence type="predicted"/>
<dbReference type="RefSeq" id="WP_187329461.1">
    <property type="nucleotide sequence ID" value="NZ_CP021983.2"/>
</dbReference>
<keyword evidence="3" id="KW-1185">Reference proteome</keyword>
<dbReference type="Proteomes" id="UP000191901">
    <property type="component" value="Chromosome"/>
</dbReference>
<dbReference type="KEGG" id="hhg:XM38_038210"/>
<sequence length="54" mass="5746">MGRWGHRQGLSHGLDAELWLALGLAWRLPALLPLALATLVLAVLTLGLALVLPP</sequence>
<protein>
    <submittedName>
        <fullName evidence="2">Uncharacterized protein</fullName>
    </submittedName>
</protein>